<feature type="transmembrane region" description="Helical" evidence="16">
    <location>
        <begin position="191"/>
        <end position="210"/>
    </location>
</feature>
<dbReference type="PANTHER" id="PTHR30474">
    <property type="entry name" value="CELL CYCLE PROTEIN"/>
    <property type="match status" value="1"/>
</dbReference>
<keyword evidence="3" id="KW-0808">Transferase</keyword>
<comment type="catalytic activity">
    <reaction evidence="15">
        <text>[GlcNAc-(1-&gt;4)-Mur2Ac(oyl-L-Ala-gamma-D-Glu-L-Lys-D-Ala-D-Ala)](n)-di-trans,octa-cis-undecaprenyl diphosphate + beta-D-GlcNAc-(1-&gt;4)-Mur2Ac(oyl-L-Ala-gamma-D-Glu-L-Lys-D-Ala-D-Ala)-di-trans,octa-cis-undecaprenyl diphosphate = [GlcNAc-(1-&gt;4)-Mur2Ac(oyl-L-Ala-gamma-D-Glu-L-Lys-D-Ala-D-Ala)](n+1)-di-trans,octa-cis-undecaprenyl diphosphate + di-trans,octa-cis-undecaprenyl diphosphate + H(+)</text>
        <dbReference type="Rhea" id="RHEA:23708"/>
        <dbReference type="Rhea" id="RHEA-COMP:9602"/>
        <dbReference type="Rhea" id="RHEA-COMP:9603"/>
        <dbReference type="ChEBI" id="CHEBI:15378"/>
        <dbReference type="ChEBI" id="CHEBI:58405"/>
        <dbReference type="ChEBI" id="CHEBI:60033"/>
        <dbReference type="ChEBI" id="CHEBI:78435"/>
        <dbReference type="EC" id="2.4.99.28"/>
    </reaction>
</comment>
<keyword evidence="7 16" id="KW-1133">Transmembrane helix</keyword>
<evidence type="ECO:0000256" key="3">
    <source>
        <dbReference type="ARBA" id="ARBA00022679"/>
    </source>
</evidence>
<feature type="transmembrane region" description="Helical" evidence="16">
    <location>
        <begin position="352"/>
        <end position="378"/>
    </location>
</feature>
<evidence type="ECO:0000256" key="1">
    <source>
        <dbReference type="ARBA" id="ARBA00004141"/>
    </source>
</evidence>
<evidence type="ECO:0000256" key="15">
    <source>
        <dbReference type="ARBA" id="ARBA00049902"/>
    </source>
</evidence>
<gene>
    <name evidence="17" type="ORF">HMPREF3202_01154</name>
</gene>
<dbReference type="GO" id="GO:0009252">
    <property type="term" value="P:peptidoglycan biosynthetic process"/>
    <property type="evidence" value="ECO:0007669"/>
    <property type="project" value="UniProtKB-KW"/>
</dbReference>
<feature type="transmembrane region" description="Helical" evidence="16">
    <location>
        <begin position="390"/>
        <end position="407"/>
    </location>
</feature>
<comment type="caution">
    <text evidence="17">The sequence shown here is derived from an EMBL/GenBank/DDBJ whole genome shotgun (WGS) entry which is preliminary data.</text>
</comment>
<dbReference type="GO" id="GO:0015648">
    <property type="term" value="F:lipid-linked peptidoglycan transporter activity"/>
    <property type="evidence" value="ECO:0007669"/>
    <property type="project" value="TreeGrafter"/>
</dbReference>
<evidence type="ECO:0000256" key="7">
    <source>
        <dbReference type="ARBA" id="ARBA00022989"/>
    </source>
</evidence>
<dbReference type="Pfam" id="PF01098">
    <property type="entry name" value="FTSW_RODA_SPOVE"/>
    <property type="match status" value="2"/>
</dbReference>
<reference evidence="17 18" key="1">
    <citation type="submission" date="2016-02" db="EMBL/GenBank/DDBJ databases">
        <authorList>
            <person name="Wen L."/>
            <person name="He K."/>
            <person name="Yang H."/>
        </authorList>
    </citation>
    <scope>NUCLEOTIDE SEQUENCE [LARGE SCALE GENOMIC DNA]</scope>
    <source>
        <strain evidence="17 18">GED7880</strain>
    </source>
</reference>
<dbReference type="RefSeq" id="WP_061315046.1">
    <property type="nucleotide sequence ID" value="NZ_KQ965661.1"/>
</dbReference>
<feature type="transmembrane region" description="Helical" evidence="16">
    <location>
        <begin position="167"/>
        <end position="184"/>
    </location>
</feature>
<evidence type="ECO:0000256" key="10">
    <source>
        <dbReference type="ARBA" id="ARBA00033270"/>
    </source>
</evidence>
<dbReference type="GO" id="GO:0008955">
    <property type="term" value="F:peptidoglycan glycosyltransferase activity"/>
    <property type="evidence" value="ECO:0007669"/>
    <property type="project" value="UniProtKB-EC"/>
</dbReference>
<proteinExistence type="inferred from homology"/>
<dbReference type="AlphaFoldDB" id="A0A137SY35"/>
<evidence type="ECO:0000256" key="13">
    <source>
        <dbReference type="ARBA" id="ARBA00041418"/>
    </source>
</evidence>
<evidence type="ECO:0000313" key="17">
    <source>
        <dbReference type="EMBL" id="KXO17378.1"/>
    </source>
</evidence>
<feature type="transmembrane region" description="Helical" evidence="16">
    <location>
        <begin position="310"/>
        <end position="340"/>
    </location>
</feature>
<keyword evidence="5" id="KW-0133">Cell shape</keyword>
<evidence type="ECO:0000256" key="4">
    <source>
        <dbReference type="ARBA" id="ARBA00022692"/>
    </source>
</evidence>
<protein>
    <recommendedName>
        <fullName evidence="12">Probable peptidoglycan glycosyltransferase FtsW</fullName>
        <ecNumber evidence="14">2.4.99.28</ecNumber>
    </recommendedName>
    <alternativeName>
        <fullName evidence="13">Cell division protein FtsW</fullName>
    </alternativeName>
    <alternativeName>
        <fullName evidence="10">Cell wall polymerase</fullName>
    </alternativeName>
    <alternativeName>
        <fullName evidence="9">Peptidoglycan polymerase</fullName>
    </alternativeName>
</protein>
<dbReference type="PANTHER" id="PTHR30474:SF2">
    <property type="entry name" value="PEPTIDOGLYCAN GLYCOSYLTRANSFERASE FTSW-RELATED"/>
    <property type="match status" value="1"/>
</dbReference>
<evidence type="ECO:0000256" key="8">
    <source>
        <dbReference type="ARBA" id="ARBA00023136"/>
    </source>
</evidence>
<dbReference type="InterPro" id="IPR001182">
    <property type="entry name" value="FtsW/RodA"/>
</dbReference>
<keyword evidence="6" id="KW-0573">Peptidoglycan synthesis</keyword>
<dbReference type="GO" id="GO:0005886">
    <property type="term" value="C:plasma membrane"/>
    <property type="evidence" value="ECO:0007669"/>
    <property type="project" value="TreeGrafter"/>
</dbReference>
<evidence type="ECO:0000256" key="11">
    <source>
        <dbReference type="ARBA" id="ARBA00038053"/>
    </source>
</evidence>
<comment type="similarity">
    <text evidence="11">Belongs to the SEDS family. FtsW subfamily.</text>
</comment>
<evidence type="ECO:0000256" key="12">
    <source>
        <dbReference type="ARBA" id="ARBA00041185"/>
    </source>
</evidence>
<sequence length="432" mass="47566">MNVKSLQNVFKGDKVVWMIFFFLCMISIIEVYSASSSLSYKGGNFWGPIIYHTVMLAIGWVAMVFVLNVECRYFKLATPIFLIVSVFLLYIVMGIGSVTNGASRWISIFGIQFQPSELGKGALIMTIAQLLSAMQTDYGADRKAIKYILFVSGVVILPIFSENLSTAALLFLTVIFMMVIGRVSMKQIGKLMGVIFLFVALGLAFVMFAGNSDNAEVDNRKQNLTEQTAKRQEQKRETGIIAKVFHRADTWKARINKFFNHKYVAPKDFDLDKDAQVAHANIAIASSNIVGKGPGNSNERDFLSQAFSDFIYAIIIEEMGILGAFVVLALYVILFIRVGIIARRCENSFPTFLAMGLAFLLVSQAMFNMAVAVGLAPVTGQPLPLISKGGTSSIINCVYIGAILSISRSAKRRTNSKKEENHQGLTVTVANA</sequence>
<keyword evidence="2" id="KW-0328">Glycosyltransferase</keyword>
<dbReference type="GO" id="GO:0032153">
    <property type="term" value="C:cell division site"/>
    <property type="evidence" value="ECO:0007669"/>
    <property type="project" value="TreeGrafter"/>
</dbReference>
<organism evidence="17 18">
    <name type="scientific">Prevotella bivia</name>
    <dbReference type="NCBI Taxonomy" id="28125"/>
    <lineage>
        <taxon>Bacteria</taxon>
        <taxon>Pseudomonadati</taxon>
        <taxon>Bacteroidota</taxon>
        <taxon>Bacteroidia</taxon>
        <taxon>Bacteroidales</taxon>
        <taxon>Prevotellaceae</taxon>
        <taxon>Prevotella</taxon>
    </lineage>
</organism>
<dbReference type="GO" id="GO:0008360">
    <property type="term" value="P:regulation of cell shape"/>
    <property type="evidence" value="ECO:0007669"/>
    <property type="project" value="UniProtKB-KW"/>
</dbReference>
<dbReference type="STRING" id="28125.HMPREF3202_01154"/>
<keyword evidence="8 16" id="KW-0472">Membrane</keyword>
<dbReference type="Proteomes" id="UP000070093">
    <property type="component" value="Unassembled WGS sequence"/>
</dbReference>
<feature type="transmembrane region" description="Helical" evidence="16">
    <location>
        <begin position="144"/>
        <end position="161"/>
    </location>
</feature>
<evidence type="ECO:0000256" key="6">
    <source>
        <dbReference type="ARBA" id="ARBA00022984"/>
    </source>
</evidence>
<evidence type="ECO:0000256" key="5">
    <source>
        <dbReference type="ARBA" id="ARBA00022960"/>
    </source>
</evidence>
<dbReference type="EC" id="2.4.99.28" evidence="14"/>
<name>A0A137SY35_9BACT</name>
<dbReference type="eggNOG" id="COG0772">
    <property type="taxonomic scope" value="Bacteria"/>
</dbReference>
<feature type="transmembrane region" description="Helical" evidence="16">
    <location>
        <begin position="73"/>
        <end position="95"/>
    </location>
</feature>
<accession>A0A137SY35</accession>
<feature type="transmembrane region" description="Helical" evidence="16">
    <location>
        <begin position="15"/>
        <end position="33"/>
    </location>
</feature>
<keyword evidence="4 16" id="KW-0812">Transmembrane</keyword>
<evidence type="ECO:0000256" key="2">
    <source>
        <dbReference type="ARBA" id="ARBA00022676"/>
    </source>
</evidence>
<evidence type="ECO:0000256" key="14">
    <source>
        <dbReference type="ARBA" id="ARBA00044770"/>
    </source>
</evidence>
<comment type="subcellular location">
    <subcellularLocation>
        <location evidence="1">Membrane</location>
        <topology evidence="1">Multi-pass membrane protein</topology>
    </subcellularLocation>
</comment>
<dbReference type="PATRIC" id="fig|28125.4.peg.1143"/>
<dbReference type="EMBL" id="LTAG01000047">
    <property type="protein sequence ID" value="KXO17378.1"/>
    <property type="molecule type" value="Genomic_DNA"/>
</dbReference>
<evidence type="ECO:0000256" key="9">
    <source>
        <dbReference type="ARBA" id="ARBA00032370"/>
    </source>
</evidence>
<evidence type="ECO:0000256" key="16">
    <source>
        <dbReference type="SAM" id="Phobius"/>
    </source>
</evidence>
<feature type="transmembrane region" description="Helical" evidence="16">
    <location>
        <begin position="45"/>
        <end position="67"/>
    </location>
</feature>
<dbReference type="GO" id="GO:0051301">
    <property type="term" value="P:cell division"/>
    <property type="evidence" value="ECO:0007669"/>
    <property type="project" value="InterPro"/>
</dbReference>
<evidence type="ECO:0000313" key="18">
    <source>
        <dbReference type="Proteomes" id="UP000070093"/>
    </source>
</evidence>